<name>A0A0E0KVC9_ORYPU</name>
<feature type="compositionally biased region" description="Low complexity" evidence="1">
    <location>
        <begin position="1"/>
        <end position="17"/>
    </location>
</feature>
<protein>
    <submittedName>
        <fullName evidence="2">Uncharacterized protein</fullName>
    </submittedName>
</protein>
<sequence>MAAARSSSSAFADVCSSLNETCKS</sequence>
<feature type="region of interest" description="Disordered" evidence="1">
    <location>
        <begin position="1"/>
        <end position="24"/>
    </location>
</feature>
<reference evidence="2" key="2">
    <citation type="submission" date="2018-05" db="EMBL/GenBank/DDBJ databases">
        <title>OpunRS2 (Oryza punctata Reference Sequence Version 2).</title>
        <authorList>
            <person name="Zhang J."/>
            <person name="Kudrna D."/>
            <person name="Lee S."/>
            <person name="Talag J."/>
            <person name="Welchert J."/>
            <person name="Wing R.A."/>
        </authorList>
    </citation>
    <scope>NUCLEOTIDE SEQUENCE [LARGE SCALE GENOMIC DNA]</scope>
</reference>
<dbReference type="Gramene" id="OPUNC04G23180.1">
    <property type="protein sequence ID" value="OPUNC04G23180.1"/>
    <property type="gene ID" value="OPUNC04G23180"/>
</dbReference>
<dbReference type="AlphaFoldDB" id="A0A0E0KVC9"/>
<dbReference type="Proteomes" id="UP000026962">
    <property type="component" value="Chromosome 4"/>
</dbReference>
<dbReference type="EnsemblPlants" id="OPUNC04G23180.1">
    <property type="protein sequence ID" value="OPUNC04G23180.1"/>
    <property type="gene ID" value="OPUNC04G23180"/>
</dbReference>
<evidence type="ECO:0000256" key="1">
    <source>
        <dbReference type="SAM" id="MobiDB-lite"/>
    </source>
</evidence>
<accession>A0A0E0KVC9</accession>
<evidence type="ECO:0000313" key="2">
    <source>
        <dbReference type="EnsemblPlants" id="OPUNC04G23180.1"/>
    </source>
</evidence>
<keyword evidence="3" id="KW-1185">Reference proteome</keyword>
<organism evidence="2">
    <name type="scientific">Oryza punctata</name>
    <name type="common">Red rice</name>
    <dbReference type="NCBI Taxonomy" id="4537"/>
    <lineage>
        <taxon>Eukaryota</taxon>
        <taxon>Viridiplantae</taxon>
        <taxon>Streptophyta</taxon>
        <taxon>Embryophyta</taxon>
        <taxon>Tracheophyta</taxon>
        <taxon>Spermatophyta</taxon>
        <taxon>Magnoliopsida</taxon>
        <taxon>Liliopsida</taxon>
        <taxon>Poales</taxon>
        <taxon>Poaceae</taxon>
        <taxon>BOP clade</taxon>
        <taxon>Oryzoideae</taxon>
        <taxon>Oryzeae</taxon>
        <taxon>Oryzinae</taxon>
        <taxon>Oryza</taxon>
    </lineage>
</organism>
<reference evidence="2" key="1">
    <citation type="submission" date="2015-04" db="UniProtKB">
        <authorList>
            <consortium name="EnsemblPlants"/>
        </authorList>
    </citation>
    <scope>IDENTIFICATION</scope>
</reference>
<proteinExistence type="predicted"/>
<evidence type="ECO:0000313" key="3">
    <source>
        <dbReference type="Proteomes" id="UP000026962"/>
    </source>
</evidence>
<dbReference type="HOGENOM" id="CLU_3421673_0_0_1"/>